<dbReference type="GO" id="GO:0006364">
    <property type="term" value="P:rRNA processing"/>
    <property type="evidence" value="ECO:0007669"/>
    <property type="project" value="UniProtKB-UniRule"/>
</dbReference>
<comment type="subunit">
    <text evidence="5">Binds ribosomal protein uS19.</text>
</comment>
<comment type="subcellular location">
    <subcellularLocation>
        <location evidence="5">Cytoplasm</location>
    </subcellularLocation>
</comment>
<dbReference type="Pfam" id="PF24986">
    <property type="entry name" value="PRC_RimM"/>
    <property type="match status" value="1"/>
</dbReference>
<dbReference type="NCBIfam" id="TIGR02273">
    <property type="entry name" value="16S_RimM"/>
    <property type="match status" value="1"/>
</dbReference>
<keyword evidence="9" id="KW-1185">Reference proteome</keyword>
<sequence length="171" mass="19945">MDDLFLIAEVKSAFGTEGYVLIDSFSDFKDRFFELQKVFVQIFGNYKELIVESVKEIDNKIILKFKGFNSSSDVEIFLNQKLFVDKENVVRLEKDTFFIHDLIGCQVFRNEIIIGFVNDVLVLPANDVLEIKNDEKVILVPFVKDFIQNIQVENKLIELKKDCDLLYDDED</sequence>
<feature type="domain" description="RimM N-terminal" evidence="6">
    <location>
        <begin position="7"/>
        <end position="87"/>
    </location>
</feature>
<dbReference type="InterPro" id="IPR011961">
    <property type="entry name" value="RimM"/>
</dbReference>
<dbReference type="InterPro" id="IPR009000">
    <property type="entry name" value="Transl_B-barrel_sf"/>
</dbReference>
<evidence type="ECO:0000256" key="1">
    <source>
        <dbReference type="ARBA" id="ARBA00022490"/>
    </source>
</evidence>
<organism evidence="8 9">
    <name type="scientific">Stygiobacter electus</name>
    <dbReference type="NCBI Taxonomy" id="3032292"/>
    <lineage>
        <taxon>Bacteria</taxon>
        <taxon>Pseudomonadati</taxon>
        <taxon>Ignavibacteriota</taxon>
        <taxon>Ignavibacteria</taxon>
        <taxon>Ignavibacteriales</taxon>
        <taxon>Melioribacteraceae</taxon>
        <taxon>Stygiobacter</taxon>
    </lineage>
</organism>
<comment type="similarity">
    <text evidence="5">Belongs to the RimM family.</text>
</comment>
<evidence type="ECO:0000256" key="5">
    <source>
        <dbReference type="HAMAP-Rule" id="MF_00014"/>
    </source>
</evidence>
<gene>
    <name evidence="5 8" type="primary">rimM</name>
    <name evidence="8" type="ORF">P0M35_02075</name>
</gene>
<feature type="domain" description="Ribosome maturation factor RimM PRC barrel" evidence="7">
    <location>
        <begin position="100"/>
        <end position="160"/>
    </location>
</feature>
<comment type="function">
    <text evidence="5">An accessory protein needed during the final step in the assembly of 30S ribosomal subunit, possibly for assembly of the head region. Essential for efficient processing of 16S rRNA. May be needed both before and after RbfA during the maturation of 16S rRNA. It has affinity for free ribosomal 30S subunits but not for 70S ribosomes.</text>
</comment>
<evidence type="ECO:0000259" key="6">
    <source>
        <dbReference type="Pfam" id="PF01782"/>
    </source>
</evidence>
<dbReference type="InterPro" id="IPR002676">
    <property type="entry name" value="RimM_N"/>
</dbReference>
<comment type="domain">
    <text evidence="5">The PRC barrel domain binds ribosomal protein uS19.</text>
</comment>
<evidence type="ECO:0000256" key="2">
    <source>
        <dbReference type="ARBA" id="ARBA00022517"/>
    </source>
</evidence>
<evidence type="ECO:0000313" key="8">
    <source>
        <dbReference type="EMBL" id="MDF1610925.1"/>
    </source>
</evidence>
<dbReference type="Pfam" id="PF01782">
    <property type="entry name" value="RimM"/>
    <property type="match status" value="1"/>
</dbReference>
<dbReference type="Gene3D" id="2.30.30.240">
    <property type="entry name" value="PRC-barrel domain"/>
    <property type="match status" value="1"/>
</dbReference>
<dbReference type="SUPFAM" id="SSF50346">
    <property type="entry name" value="PRC-barrel domain"/>
    <property type="match status" value="1"/>
</dbReference>
<dbReference type="GO" id="GO:0005840">
    <property type="term" value="C:ribosome"/>
    <property type="evidence" value="ECO:0007669"/>
    <property type="project" value="InterPro"/>
</dbReference>
<evidence type="ECO:0000259" key="7">
    <source>
        <dbReference type="Pfam" id="PF24986"/>
    </source>
</evidence>
<dbReference type="GO" id="GO:0042274">
    <property type="term" value="P:ribosomal small subunit biogenesis"/>
    <property type="evidence" value="ECO:0007669"/>
    <property type="project" value="UniProtKB-UniRule"/>
</dbReference>
<dbReference type="AlphaFoldDB" id="A0AAE3NYH4"/>
<dbReference type="EMBL" id="JARGDL010000002">
    <property type="protein sequence ID" value="MDF1610925.1"/>
    <property type="molecule type" value="Genomic_DNA"/>
</dbReference>
<keyword evidence="3 5" id="KW-0698">rRNA processing</keyword>
<dbReference type="RefSeq" id="WP_321534691.1">
    <property type="nucleotide sequence ID" value="NZ_JARGDL010000002.1"/>
</dbReference>
<dbReference type="SUPFAM" id="SSF50447">
    <property type="entry name" value="Translation proteins"/>
    <property type="match status" value="1"/>
</dbReference>
<dbReference type="PANTHER" id="PTHR33692">
    <property type="entry name" value="RIBOSOME MATURATION FACTOR RIMM"/>
    <property type="match status" value="1"/>
</dbReference>
<dbReference type="InterPro" id="IPR056792">
    <property type="entry name" value="PRC_RimM"/>
</dbReference>
<dbReference type="HAMAP" id="MF_00014">
    <property type="entry name" value="Ribosome_mat_RimM"/>
    <property type="match status" value="1"/>
</dbReference>
<keyword evidence="1 5" id="KW-0963">Cytoplasm</keyword>
<reference evidence="8" key="1">
    <citation type="submission" date="2023-03" db="EMBL/GenBank/DDBJ databases">
        <title>Stygiobacter electus gen. nov., sp. nov., facultatively anaerobic thermotolerant bacterium of the class Ignavibacteria from a well of Yessentuki mineral water deposit.</title>
        <authorList>
            <person name="Podosokorskaya O.A."/>
            <person name="Elcheninov A.G."/>
            <person name="Petrova N.F."/>
            <person name="Zavarzina D.G."/>
            <person name="Kublanov I.V."/>
            <person name="Merkel A.Y."/>
        </authorList>
    </citation>
    <scope>NUCLEOTIDE SEQUENCE</scope>
    <source>
        <strain evidence="8">09-Me</strain>
    </source>
</reference>
<dbReference type="Proteomes" id="UP001221302">
    <property type="component" value="Unassembled WGS sequence"/>
</dbReference>
<keyword evidence="4 5" id="KW-0143">Chaperone</keyword>
<dbReference type="InterPro" id="IPR036976">
    <property type="entry name" value="RimM_N_sf"/>
</dbReference>
<protein>
    <recommendedName>
        <fullName evidence="5">Ribosome maturation factor RimM</fullName>
    </recommendedName>
</protein>
<dbReference type="PANTHER" id="PTHR33692:SF1">
    <property type="entry name" value="RIBOSOME MATURATION FACTOR RIMM"/>
    <property type="match status" value="1"/>
</dbReference>
<accession>A0AAE3NYH4</accession>
<evidence type="ECO:0000256" key="3">
    <source>
        <dbReference type="ARBA" id="ARBA00022552"/>
    </source>
</evidence>
<evidence type="ECO:0000256" key="4">
    <source>
        <dbReference type="ARBA" id="ARBA00023186"/>
    </source>
</evidence>
<dbReference type="Gene3D" id="2.40.30.60">
    <property type="entry name" value="RimM"/>
    <property type="match status" value="1"/>
</dbReference>
<keyword evidence="2 5" id="KW-0690">Ribosome biogenesis</keyword>
<dbReference type="InterPro" id="IPR011033">
    <property type="entry name" value="PRC_barrel-like_sf"/>
</dbReference>
<name>A0AAE3NYH4_9BACT</name>
<evidence type="ECO:0000313" key="9">
    <source>
        <dbReference type="Proteomes" id="UP001221302"/>
    </source>
</evidence>
<comment type="caution">
    <text evidence="8">The sequence shown here is derived from an EMBL/GenBank/DDBJ whole genome shotgun (WGS) entry which is preliminary data.</text>
</comment>
<dbReference type="GO" id="GO:0043022">
    <property type="term" value="F:ribosome binding"/>
    <property type="evidence" value="ECO:0007669"/>
    <property type="project" value="InterPro"/>
</dbReference>
<proteinExistence type="inferred from homology"/>
<dbReference type="GO" id="GO:0005737">
    <property type="term" value="C:cytoplasm"/>
    <property type="evidence" value="ECO:0007669"/>
    <property type="project" value="UniProtKB-SubCell"/>
</dbReference>